<evidence type="ECO:0000313" key="2">
    <source>
        <dbReference type="Proteomes" id="UP001642540"/>
    </source>
</evidence>
<accession>A0ABP1QPV2</accession>
<name>A0ABP1QPV2_9HEXA</name>
<evidence type="ECO:0000313" key="1">
    <source>
        <dbReference type="EMBL" id="CAL8109842.1"/>
    </source>
</evidence>
<keyword evidence="2" id="KW-1185">Reference proteome</keyword>
<dbReference type="EMBL" id="CAXLJM020000042">
    <property type="protein sequence ID" value="CAL8109842.1"/>
    <property type="molecule type" value="Genomic_DNA"/>
</dbReference>
<organism evidence="1 2">
    <name type="scientific">Orchesella dallaii</name>
    <dbReference type="NCBI Taxonomy" id="48710"/>
    <lineage>
        <taxon>Eukaryota</taxon>
        <taxon>Metazoa</taxon>
        <taxon>Ecdysozoa</taxon>
        <taxon>Arthropoda</taxon>
        <taxon>Hexapoda</taxon>
        <taxon>Collembola</taxon>
        <taxon>Entomobryomorpha</taxon>
        <taxon>Entomobryoidea</taxon>
        <taxon>Orchesellidae</taxon>
        <taxon>Orchesellinae</taxon>
        <taxon>Orchesella</taxon>
    </lineage>
</organism>
<protein>
    <submittedName>
        <fullName evidence="1">Uncharacterized protein</fullName>
    </submittedName>
</protein>
<sequence>MQRPDFTKDGGAVNVASRKRPMRPTFILDGYKYVVSVVSPAKLVTRSEYENKSKLVGEESVPPRPYILYKDKESTAEAPSTDINTFYYKIVELKSMKYDPATKVLTIHRK</sequence>
<proteinExistence type="predicted"/>
<dbReference type="Proteomes" id="UP001642540">
    <property type="component" value="Unassembled WGS sequence"/>
</dbReference>
<reference evidence="1 2" key="1">
    <citation type="submission" date="2024-08" db="EMBL/GenBank/DDBJ databases">
        <authorList>
            <person name="Cucini C."/>
            <person name="Frati F."/>
        </authorList>
    </citation>
    <scope>NUCLEOTIDE SEQUENCE [LARGE SCALE GENOMIC DNA]</scope>
</reference>
<gene>
    <name evidence="1" type="ORF">ODALV1_LOCUS13739</name>
</gene>
<comment type="caution">
    <text evidence="1">The sequence shown here is derived from an EMBL/GenBank/DDBJ whole genome shotgun (WGS) entry which is preliminary data.</text>
</comment>